<gene>
    <name evidence="1" type="ORF">BTMF_LOCUS4671</name>
</gene>
<sequence>MREMEEDDSNTLLFLLYFFHRESIFPSLQELDHSAVSRIFDELRKTIDSFLVLAHHLLDRVHPSILINITLLSRHRSRAL</sequence>
<reference evidence="3" key="1">
    <citation type="submission" date="2017-02" db="UniProtKB">
        <authorList>
            <consortium name="WormBaseParasite"/>
        </authorList>
    </citation>
    <scope>IDENTIFICATION</scope>
</reference>
<evidence type="ECO:0000313" key="1">
    <source>
        <dbReference type="EMBL" id="VDO17141.1"/>
    </source>
</evidence>
<protein>
    <submittedName>
        <fullName evidence="1 3">Uncharacterized protein</fullName>
    </submittedName>
</protein>
<accession>A0A0R3QG86</accession>
<keyword evidence="2" id="KW-1185">Reference proteome</keyword>
<reference evidence="1 2" key="2">
    <citation type="submission" date="2018-11" db="EMBL/GenBank/DDBJ databases">
        <authorList>
            <consortium name="Pathogen Informatics"/>
        </authorList>
    </citation>
    <scope>NUCLEOTIDE SEQUENCE [LARGE SCALE GENOMIC DNA]</scope>
</reference>
<dbReference type="AlphaFoldDB" id="A0A0R3QG86"/>
<dbReference type="Proteomes" id="UP000280834">
    <property type="component" value="Unassembled WGS sequence"/>
</dbReference>
<dbReference type="WBParaSite" id="BTMF_0000538501-mRNA-1">
    <property type="protein sequence ID" value="BTMF_0000538501-mRNA-1"/>
    <property type="gene ID" value="BTMF_0000538501"/>
</dbReference>
<proteinExistence type="predicted"/>
<dbReference type="EMBL" id="UZAG01004705">
    <property type="protein sequence ID" value="VDO17141.1"/>
    <property type="molecule type" value="Genomic_DNA"/>
</dbReference>
<evidence type="ECO:0000313" key="2">
    <source>
        <dbReference type="Proteomes" id="UP000280834"/>
    </source>
</evidence>
<organism evidence="3">
    <name type="scientific">Brugia timori</name>
    <dbReference type="NCBI Taxonomy" id="42155"/>
    <lineage>
        <taxon>Eukaryota</taxon>
        <taxon>Metazoa</taxon>
        <taxon>Ecdysozoa</taxon>
        <taxon>Nematoda</taxon>
        <taxon>Chromadorea</taxon>
        <taxon>Rhabditida</taxon>
        <taxon>Spirurina</taxon>
        <taxon>Spiruromorpha</taxon>
        <taxon>Filarioidea</taxon>
        <taxon>Onchocercidae</taxon>
        <taxon>Brugia</taxon>
    </lineage>
</organism>
<name>A0A0R3QG86_9BILA</name>
<evidence type="ECO:0000313" key="3">
    <source>
        <dbReference type="WBParaSite" id="BTMF_0000538501-mRNA-1"/>
    </source>
</evidence>